<dbReference type="EMBL" id="JACIFU010000003">
    <property type="protein sequence ID" value="MBB4175089.1"/>
    <property type="molecule type" value="Genomic_DNA"/>
</dbReference>
<comment type="function">
    <text evidence="7">Part of the tripartite ATP-independent periplasmic (TRAP) transport system.</text>
</comment>
<keyword evidence="5 7" id="KW-1133">Transmembrane helix</keyword>
<evidence type="ECO:0000256" key="5">
    <source>
        <dbReference type="ARBA" id="ARBA00022989"/>
    </source>
</evidence>
<dbReference type="GO" id="GO:0005886">
    <property type="term" value="C:plasma membrane"/>
    <property type="evidence" value="ECO:0007669"/>
    <property type="project" value="UniProtKB-SubCell"/>
</dbReference>
<feature type="transmembrane region" description="Helical" evidence="7">
    <location>
        <begin position="185"/>
        <end position="211"/>
    </location>
</feature>
<protein>
    <recommendedName>
        <fullName evidence="7">TRAP transporter large permease protein</fullName>
    </recommendedName>
</protein>
<evidence type="ECO:0000256" key="4">
    <source>
        <dbReference type="ARBA" id="ARBA00022692"/>
    </source>
</evidence>
<comment type="subunit">
    <text evidence="7">The complex comprises the extracytoplasmic solute receptor protein and the two transmembrane proteins.</text>
</comment>
<keyword evidence="6 7" id="KW-0472">Membrane</keyword>
<dbReference type="Proteomes" id="UP000565745">
    <property type="component" value="Unassembled WGS sequence"/>
</dbReference>
<feature type="transmembrane region" description="Helical" evidence="7">
    <location>
        <begin position="414"/>
        <end position="442"/>
    </location>
</feature>
<comment type="subcellular location">
    <subcellularLocation>
        <location evidence="1 7">Cell inner membrane</location>
        <topology evidence="1 7">Multi-pass membrane protein</topology>
    </subcellularLocation>
</comment>
<dbReference type="InterPro" id="IPR010656">
    <property type="entry name" value="DctM"/>
</dbReference>
<keyword evidence="2" id="KW-1003">Cell membrane</keyword>
<evidence type="ECO:0000256" key="1">
    <source>
        <dbReference type="ARBA" id="ARBA00004429"/>
    </source>
</evidence>
<feature type="transmembrane region" description="Helical" evidence="7">
    <location>
        <begin position="237"/>
        <end position="255"/>
    </location>
</feature>
<feature type="domain" description="TRAP C4-dicarboxylate transport system permease DctM subunit" evidence="8">
    <location>
        <begin position="11"/>
        <end position="438"/>
    </location>
</feature>
<dbReference type="GO" id="GO:0022857">
    <property type="term" value="F:transmembrane transporter activity"/>
    <property type="evidence" value="ECO:0007669"/>
    <property type="project" value="UniProtKB-UniRule"/>
</dbReference>
<feature type="transmembrane region" description="Helical" evidence="7">
    <location>
        <begin position="261"/>
        <end position="279"/>
    </location>
</feature>
<gene>
    <name evidence="9" type="ORF">GGR93_002877</name>
</gene>
<comment type="caution">
    <text evidence="9">The sequence shown here is derived from an EMBL/GenBank/DDBJ whole genome shotgun (WGS) entry which is preliminary data.</text>
</comment>
<dbReference type="PANTHER" id="PTHR33362:SF5">
    <property type="entry name" value="C4-DICARBOXYLATE TRAP TRANSPORTER LARGE PERMEASE PROTEIN DCTM"/>
    <property type="match status" value="1"/>
</dbReference>
<keyword evidence="3 7" id="KW-0997">Cell inner membrane</keyword>
<dbReference type="Pfam" id="PF06808">
    <property type="entry name" value="DctM"/>
    <property type="match status" value="1"/>
</dbReference>
<organism evidence="9 10">
    <name type="scientific">Sulfitobacter noctilucicola</name>
    <dbReference type="NCBI Taxonomy" id="1342301"/>
    <lineage>
        <taxon>Bacteria</taxon>
        <taxon>Pseudomonadati</taxon>
        <taxon>Pseudomonadota</taxon>
        <taxon>Alphaproteobacteria</taxon>
        <taxon>Rhodobacterales</taxon>
        <taxon>Roseobacteraceae</taxon>
        <taxon>Sulfitobacter</taxon>
    </lineage>
</organism>
<keyword evidence="4 7" id="KW-0812">Transmembrane</keyword>
<keyword evidence="7" id="KW-0813">Transport</keyword>
<evidence type="ECO:0000259" key="8">
    <source>
        <dbReference type="Pfam" id="PF06808"/>
    </source>
</evidence>
<dbReference type="PIRSF" id="PIRSF006066">
    <property type="entry name" value="HI0050"/>
    <property type="match status" value="1"/>
</dbReference>
<evidence type="ECO:0000256" key="7">
    <source>
        <dbReference type="RuleBase" id="RU369079"/>
    </source>
</evidence>
<feature type="transmembrane region" description="Helical" evidence="7">
    <location>
        <begin position="291"/>
        <end position="313"/>
    </location>
</feature>
<feature type="transmembrane region" description="Helical" evidence="7">
    <location>
        <begin position="153"/>
        <end position="179"/>
    </location>
</feature>
<accession>A0A7W6Q5B1</accession>
<feature type="transmembrane region" description="Helical" evidence="7">
    <location>
        <begin position="370"/>
        <end position="394"/>
    </location>
</feature>
<feature type="transmembrane region" description="Helical" evidence="7">
    <location>
        <begin position="333"/>
        <end position="358"/>
    </location>
</feature>
<comment type="similarity">
    <text evidence="7">Belongs to the TRAP transporter large permease family.</text>
</comment>
<evidence type="ECO:0000256" key="2">
    <source>
        <dbReference type="ARBA" id="ARBA00022475"/>
    </source>
</evidence>
<name>A0A7W6Q5B1_9RHOB</name>
<reference evidence="9 10" key="1">
    <citation type="submission" date="2020-08" db="EMBL/GenBank/DDBJ databases">
        <title>Genomic Encyclopedia of Type Strains, Phase IV (KMG-IV): sequencing the most valuable type-strain genomes for metagenomic binning, comparative biology and taxonomic classification.</title>
        <authorList>
            <person name="Goeker M."/>
        </authorList>
    </citation>
    <scope>NUCLEOTIDE SEQUENCE [LARGE SCALE GENOMIC DNA]</scope>
    <source>
        <strain evidence="9 10">DSM 101015</strain>
    </source>
</reference>
<dbReference type="AlphaFoldDB" id="A0A7W6Q5B1"/>
<dbReference type="OrthoDB" id="9790209at2"/>
<dbReference type="NCBIfam" id="TIGR00786">
    <property type="entry name" value="dctM"/>
    <property type="match status" value="1"/>
</dbReference>
<dbReference type="InterPro" id="IPR004681">
    <property type="entry name" value="TRAP_DctM"/>
</dbReference>
<evidence type="ECO:0000256" key="6">
    <source>
        <dbReference type="ARBA" id="ARBA00023136"/>
    </source>
</evidence>
<dbReference type="PANTHER" id="PTHR33362">
    <property type="entry name" value="SIALIC ACID TRAP TRANSPORTER PERMEASE PROTEIN SIAT-RELATED"/>
    <property type="match status" value="1"/>
</dbReference>
<evidence type="ECO:0000256" key="3">
    <source>
        <dbReference type="ARBA" id="ARBA00022519"/>
    </source>
</evidence>
<feature type="transmembrane region" description="Helical" evidence="7">
    <location>
        <begin position="108"/>
        <end position="141"/>
    </location>
</feature>
<keyword evidence="10" id="KW-1185">Reference proteome</keyword>
<evidence type="ECO:0000313" key="10">
    <source>
        <dbReference type="Proteomes" id="UP000565745"/>
    </source>
</evidence>
<feature type="transmembrane region" description="Helical" evidence="7">
    <location>
        <begin position="66"/>
        <end position="88"/>
    </location>
</feature>
<dbReference type="RefSeq" id="WP_025055816.1">
    <property type="nucleotide sequence ID" value="NZ_JACIFU010000003.1"/>
</dbReference>
<feature type="transmembrane region" description="Helical" evidence="7">
    <location>
        <begin position="31"/>
        <end position="54"/>
    </location>
</feature>
<proteinExistence type="inferred from homology"/>
<sequence length="446" mass="47227">MDPLTVGIIGLVSTLVLLALRVPIAASLGVVSSVGIFIIFAWRPGAEFAAQWAWQPTFSLMANNPYAFITSSTLSTIPLFIFMGHLAFESGFTTDIYRAARLWLAKLPGGVAMASVMGCGGFAAITGSSVACAAAMGRIAIPEMLRFGYSKSLASGSVAIGGTLGSLIPPSVLFILYGIFAEQSIAKLFIAAVIPGLLSLLAYLLVIYIWVRLRPQDAPVPDEEITRSARMKALGDCWAIVVIFIVVVGGIYIGLFTPTEAAGIGAAATLVLGAVLGRLDLARIYAALKESVFQSSMIFVIAIGGKLFVNFIALTGMAADITNWIETSGVSVIAVIALIVLLYIFLGMFLDSIGIILLTLPLTIPIVESFGFSLIWFGVVVIKLLEIGLVTPPIGLNVFVIKSIVGERISLEAIFGGVAWFFLAEVFVLAAILFIPALSLFLTTFV</sequence>
<evidence type="ECO:0000313" key="9">
    <source>
        <dbReference type="EMBL" id="MBB4175089.1"/>
    </source>
</evidence>